<protein>
    <recommendedName>
        <fullName evidence="7">Protein-tyrosine sulfotransferase</fullName>
        <ecNumber evidence="7">2.8.2.20</ecNumber>
    </recommendedName>
</protein>
<dbReference type="Pfam" id="PF13469">
    <property type="entry name" value="Sulfotransfer_3"/>
    <property type="match status" value="1"/>
</dbReference>
<dbReference type="Proteomes" id="UP000677228">
    <property type="component" value="Unassembled WGS sequence"/>
</dbReference>
<keyword evidence="4" id="KW-1015">Disulfide bond</keyword>
<evidence type="ECO:0000313" key="10">
    <source>
        <dbReference type="EMBL" id="CAF3887065.1"/>
    </source>
</evidence>
<evidence type="ECO:0000256" key="5">
    <source>
        <dbReference type="ARBA" id="ARBA00023180"/>
    </source>
</evidence>
<gene>
    <name evidence="8" type="ORF">GPM918_LOCUS19811</name>
    <name evidence="9" type="ORF">OVA965_LOCUS27317</name>
    <name evidence="10" type="ORF">SRO942_LOCUS19812</name>
    <name evidence="11" type="ORF">TMI583_LOCUS28062</name>
</gene>
<dbReference type="AlphaFoldDB" id="A0A814QRY5"/>
<evidence type="ECO:0000256" key="1">
    <source>
        <dbReference type="ARBA" id="ARBA00003886"/>
    </source>
</evidence>
<evidence type="ECO:0000256" key="6">
    <source>
        <dbReference type="ARBA" id="ARBA00048460"/>
    </source>
</evidence>
<comment type="caution">
    <text evidence="8">The sequence shown here is derived from an EMBL/GenBank/DDBJ whole genome shotgun (WGS) entry which is preliminary data.</text>
</comment>
<evidence type="ECO:0000256" key="7">
    <source>
        <dbReference type="RuleBase" id="RU365018"/>
    </source>
</evidence>
<dbReference type="PANTHER" id="PTHR12788">
    <property type="entry name" value="PROTEIN-TYROSINE SULFOTRANSFERASE 2"/>
    <property type="match status" value="1"/>
</dbReference>
<keyword evidence="12" id="KW-1185">Reference proteome</keyword>
<dbReference type="OrthoDB" id="545675at2759"/>
<dbReference type="SUPFAM" id="SSF52540">
    <property type="entry name" value="P-loop containing nucleoside triphosphate hydrolases"/>
    <property type="match status" value="1"/>
</dbReference>
<dbReference type="Gene3D" id="3.40.50.300">
    <property type="entry name" value="P-loop containing nucleotide triphosphate hydrolases"/>
    <property type="match status" value="1"/>
</dbReference>
<comment type="catalytic activity">
    <reaction evidence="6 7">
        <text>L-tyrosyl-[protein] + 3'-phosphoadenylyl sulfate = O-sulfo-L-tyrosine-[protein] + adenosine 3',5'-bisphosphate + H(+)</text>
        <dbReference type="Rhea" id="RHEA:16801"/>
        <dbReference type="Rhea" id="RHEA-COMP:10136"/>
        <dbReference type="Rhea" id="RHEA-COMP:11688"/>
        <dbReference type="ChEBI" id="CHEBI:15378"/>
        <dbReference type="ChEBI" id="CHEBI:46858"/>
        <dbReference type="ChEBI" id="CHEBI:58339"/>
        <dbReference type="ChEBI" id="CHEBI:58343"/>
        <dbReference type="ChEBI" id="CHEBI:65286"/>
        <dbReference type="EC" id="2.8.2.20"/>
    </reaction>
</comment>
<evidence type="ECO:0000313" key="9">
    <source>
        <dbReference type="EMBL" id="CAF1273892.1"/>
    </source>
</evidence>
<dbReference type="InterPro" id="IPR027417">
    <property type="entry name" value="P-loop_NTPase"/>
</dbReference>
<dbReference type="EMBL" id="CAJOBA010039545">
    <property type="protein sequence ID" value="CAF4079136.1"/>
    <property type="molecule type" value="Genomic_DNA"/>
</dbReference>
<evidence type="ECO:0000256" key="4">
    <source>
        <dbReference type="ARBA" id="ARBA00023157"/>
    </source>
</evidence>
<organism evidence="8 12">
    <name type="scientific">Didymodactylos carnosus</name>
    <dbReference type="NCBI Taxonomy" id="1234261"/>
    <lineage>
        <taxon>Eukaryota</taxon>
        <taxon>Metazoa</taxon>
        <taxon>Spiralia</taxon>
        <taxon>Gnathifera</taxon>
        <taxon>Rotifera</taxon>
        <taxon>Eurotatoria</taxon>
        <taxon>Bdelloidea</taxon>
        <taxon>Philodinida</taxon>
        <taxon>Philodinidae</taxon>
        <taxon>Didymodactylos</taxon>
    </lineage>
</organism>
<dbReference type="EMBL" id="CAJNOK010017981">
    <property type="protein sequence ID" value="CAF1273892.1"/>
    <property type="molecule type" value="Genomic_DNA"/>
</dbReference>
<dbReference type="FunFam" id="3.40.50.300:FF:002853">
    <property type="entry name" value="Protein-tyrosine sulfotransferase"/>
    <property type="match status" value="1"/>
</dbReference>
<keyword evidence="3 7" id="KW-0808">Transferase</keyword>
<dbReference type="PANTHER" id="PTHR12788:SF10">
    <property type="entry name" value="PROTEIN-TYROSINE SULFOTRANSFERASE"/>
    <property type="match status" value="1"/>
</dbReference>
<accession>A0A814QRY5</accession>
<reference evidence="8" key="1">
    <citation type="submission" date="2021-02" db="EMBL/GenBank/DDBJ databases">
        <authorList>
            <person name="Nowell W R."/>
        </authorList>
    </citation>
    <scope>NUCLEOTIDE SEQUENCE</scope>
</reference>
<evidence type="ECO:0000313" key="12">
    <source>
        <dbReference type="Proteomes" id="UP000663829"/>
    </source>
</evidence>
<dbReference type="Proteomes" id="UP000663829">
    <property type="component" value="Unassembled WGS sequence"/>
</dbReference>
<dbReference type="Proteomes" id="UP000682733">
    <property type="component" value="Unassembled WGS sequence"/>
</dbReference>
<dbReference type="GO" id="GO:0005794">
    <property type="term" value="C:Golgi apparatus"/>
    <property type="evidence" value="ECO:0007669"/>
    <property type="project" value="UniProtKB-ARBA"/>
</dbReference>
<comment type="function">
    <text evidence="1 7">Catalyzes the O-sulfation of tyrosine residues within acidic motifs of polypeptides, using 3'-phosphoadenylyl sulfate (PAPS) as cosubstrate.</text>
</comment>
<keyword evidence="5" id="KW-0325">Glycoprotein</keyword>
<name>A0A814QRY5_9BILA</name>
<evidence type="ECO:0000256" key="3">
    <source>
        <dbReference type="ARBA" id="ARBA00022679"/>
    </source>
</evidence>
<comment type="similarity">
    <text evidence="2 7">Belongs to the protein sulfotransferase family.</text>
</comment>
<sequence>MRSILDTHSLIYCGQETRVIPKILGIRNLWKKSILEWDRLISDGITEIILDSAIQAFIYEILVRHSQYANILCDKDPFVLKYAKYISTLFTNSKFLFLIRDGRAVIHSIMTRNVTITGFSLTDYRKNLKLWNKGIDIMVKDCRMIGTSRCLSVYYEQLVLHPKLTIENILKFLDIPWIDNVLHHDKLIDKRILLSITEHSSDQVIKPINLEPLTQWIGHIPDDIKREIDTLAPMLRQLGYDTQSDMPFYGIADHFVINNTIDIKRNASFWNEKMSRYARRLSNITFEETKLYEINKDKE</sequence>
<proteinExistence type="inferred from homology"/>
<dbReference type="EMBL" id="CAJNOQ010006099">
    <property type="protein sequence ID" value="CAF1123502.1"/>
    <property type="molecule type" value="Genomic_DNA"/>
</dbReference>
<dbReference type="EC" id="2.8.2.20" evidence="7"/>
<evidence type="ECO:0000313" key="11">
    <source>
        <dbReference type="EMBL" id="CAF4079136.1"/>
    </source>
</evidence>
<evidence type="ECO:0000256" key="2">
    <source>
        <dbReference type="ARBA" id="ARBA00009988"/>
    </source>
</evidence>
<dbReference type="GO" id="GO:0008476">
    <property type="term" value="F:protein-tyrosine sulfotransferase activity"/>
    <property type="evidence" value="ECO:0007669"/>
    <property type="project" value="UniProtKB-EC"/>
</dbReference>
<evidence type="ECO:0000313" key="8">
    <source>
        <dbReference type="EMBL" id="CAF1123502.1"/>
    </source>
</evidence>
<dbReference type="EMBL" id="CAJOBC010006101">
    <property type="protein sequence ID" value="CAF3887065.1"/>
    <property type="molecule type" value="Genomic_DNA"/>
</dbReference>
<dbReference type="InterPro" id="IPR026634">
    <property type="entry name" value="TPST-like"/>
</dbReference>
<dbReference type="Proteomes" id="UP000681722">
    <property type="component" value="Unassembled WGS sequence"/>
</dbReference>